<dbReference type="EMBL" id="FUYX01000006">
    <property type="protein sequence ID" value="SKB86941.1"/>
    <property type="molecule type" value="Genomic_DNA"/>
</dbReference>
<evidence type="ECO:0000313" key="3">
    <source>
        <dbReference type="EMBL" id="SKB86941.1"/>
    </source>
</evidence>
<dbReference type="SUPFAM" id="SSF143120">
    <property type="entry name" value="YefM-like"/>
    <property type="match status" value="1"/>
</dbReference>
<feature type="region of interest" description="Disordered" evidence="2">
    <location>
        <begin position="66"/>
        <end position="88"/>
    </location>
</feature>
<comment type="similarity">
    <text evidence="1">Belongs to the phD/YefM antitoxin family.</text>
</comment>
<evidence type="ECO:0000313" key="4">
    <source>
        <dbReference type="Proteomes" id="UP000190130"/>
    </source>
</evidence>
<protein>
    <submittedName>
        <fullName evidence="3">Prevent-host-death family protein</fullName>
    </submittedName>
</protein>
<organism evidence="3 4">
    <name type="scientific">Bosea thiooxidans</name>
    <dbReference type="NCBI Taxonomy" id="53254"/>
    <lineage>
        <taxon>Bacteria</taxon>
        <taxon>Pseudomonadati</taxon>
        <taxon>Pseudomonadota</taxon>
        <taxon>Alphaproteobacteria</taxon>
        <taxon>Hyphomicrobiales</taxon>
        <taxon>Boseaceae</taxon>
        <taxon>Bosea</taxon>
    </lineage>
</organism>
<dbReference type="InterPro" id="IPR036165">
    <property type="entry name" value="YefM-like_sf"/>
</dbReference>
<dbReference type="AlphaFoldDB" id="A0A1T5ESM4"/>
<dbReference type="NCBIfam" id="TIGR01552">
    <property type="entry name" value="phd_fam"/>
    <property type="match status" value="1"/>
</dbReference>
<sequence length="88" mass="9710">MLVPQFSVQEAKIQLSQLIAKALAGEDVVITLRKTPVVRLEPIAAQGKRRFGSLKGKIAIDERFQDPLPESERGSWDLASNLPRSNQG</sequence>
<gene>
    <name evidence="3" type="ORF">SAMN05660750_02773</name>
</gene>
<name>A0A1T5ESM4_9HYPH</name>
<reference evidence="3 4" key="1">
    <citation type="submission" date="2017-02" db="EMBL/GenBank/DDBJ databases">
        <authorList>
            <person name="Peterson S.W."/>
        </authorList>
    </citation>
    <scope>NUCLEOTIDE SEQUENCE [LARGE SCALE GENOMIC DNA]</scope>
    <source>
        <strain evidence="3 4">DSM 9653</strain>
    </source>
</reference>
<feature type="compositionally biased region" description="Basic and acidic residues" evidence="2">
    <location>
        <begin position="66"/>
        <end position="75"/>
    </location>
</feature>
<evidence type="ECO:0000256" key="1">
    <source>
        <dbReference type="ARBA" id="ARBA00009981"/>
    </source>
</evidence>
<evidence type="ECO:0000256" key="2">
    <source>
        <dbReference type="SAM" id="MobiDB-lite"/>
    </source>
</evidence>
<dbReference type="Proteomes" id="UP000190130">
    <property type="component" value="Unassembled WGS sequence"/>
</dbReference>
<accession>A0A1T5ESM4</accession>
<dbReference type="Gene3D" id="3.40.1620.10">
    <property type="entry name" value="YefM-like domain"/>
    <property type="match status" value="1"/>
</dbReference>
<proteinExistence type="inferred from homology"/>